<evidence type="ECO:0000256" key="1">
    <source>
        <dbReference type="SAM" id="SignalP"/>
    </source>
</evidence>
<feature type="domain" description="Cytochrome C Planctomycete-type" evidence="6">
    <location>
        <begin position="45"/>
        <end position="92"/>
    </location>
</feature>
<dbReference type="InterPro" id="IPR013042">
    <property type="entry name" value="DUF1592"/>
</dbReference>
<feature type="chain" id="PRO_5045304300" description="Planctomycete cytochrome C" evidence="1">
    <location>
        <begin position="30"/>
        <end position="668"/>
    </location>
</feature>
<feature type="domain" description="DUF1588" evidence="4">
    <location>
        <begin position="451"/>
        <end position="539"/>
    </location>
</feature>
<feature type="domain" description="DUF1592" evidence="5">
    <location>
        <begin position="301"/>
        <end position="417"/>
    </location>
</feature>
<evidence type="ECO:0000259" key="6">
    <source>
        <dbReference type="Pfam" id="PF07635"/>
    </source>
</evidence>
<feature type="signal peptide" evidence="1">
    <location>
        <begin position="1"/>
        <end position="29"/>
    </location>
</feature>
<evidence type="ECO:0000313" key="7">
    <source>
        <dbReference type="EMBL" id="QDV87287.1"/>
    </source>
</evidence>
<organism evidence="7 8">
    <name type="scientific">Stieleria magnilauensis</name>
    <dbReference type="NCBI Taxonomy" id="2527963"/>
    <lineage>
        <taxon>Bacteria</taxon>
        <taxon>Pseudomonadati</taxon>
        <taxon>Planctomycetota</taxon>
        <taxon>Planctomycetia</taxon>
        <taxon>Pirellulales</taxon>
        <taxon>Pirellulaceae</taxon>
        <taxon>Stieleria</taxon>
    </lineage>
</organism>
<dbReference type="RefSeq" id="WP_145218886.1">
    <property type="nucleotide sequence ID" value="NZ_CP036432.1"/>
</dbReference>
<accession>A0ABX5Y0H6</accession>
<dbReference type="Proteomes" id="UP000318081">
    <property type="component" value="Chromosome"/>
</dbReference>
<evidence type="ECO:0000259" key="4">
    <source>
        <dbReference type="Pfam" id="PF07627"/>
    </source>
</evidence>
<proteinExistence type="predicted"/>
<evidence type="ECO:0008006" key="9">
    <source>
        <dbReference type="Google" id="ProtNLM"/>
    </source>
</evidence>
<dbReference type="InterPro" id="IPR011478">
    <property type="entry name" value="DUF1585"/>
</dbReference>
<dbReference type="InterPro" id="IPR013036">
    <property type="entry name" value="DUF1587"/>
</dbReference>
<dbReference type="Pfam" id="PF07626">
    <property type="entry name" value="PSD3"/>
    <property type="match status" value="1"/>
</dbReference>
<feature type="domain" description="DUF1587" evidence="3">
    <location>
        <begin position="126"/>
        <end position="201"/>
    </location>
</feature>
<dbReference type="Pfam" id="PF07635">
    <property type="entry name" value="PSCyt1"/>
    <property type="match status" value="1"/>
</dbReference>
<dbReference type="Pfam" id="PF07627">
    <property type="entry name" value="PSCyt3"/>
    <property type="match status" value="1"/>
</dbReference>
<reference evidence="7 8" key="1">
    <citation type="submission" date="2019-02" db="EMBL/GenBank/DDBJ databases">
        <title>Deep-cultivation of Planctomycetes and their phenomic and genomic characterization uncovers novel biology.</title>
        <authorList>
            <person name="Wiegand S."/>
            <person name="Jogler M."/>
            <person name="Boedeker C."/>
            <person name="Pinto D."/>
            <person name="Vollmers J."/>
            <person name="Rivas-Marin E."/>
            <person name="Kohn T."/>
            <person name="Peeters S.H."/>
            <person name="Heuer A."/>
            <person name="Rast P."/>
            <person name="Oberbeckmann S."/>
            <person name="Bunk B."/>
            <person name="Jeske O."/>
            <person name="Meyerdierks A."/>
            <person name="Storesund J.E."/>
            <person name="Kallscheuer N."/>
            <person name="Luecker S."/>
            <person name="Lage O.M."/>
            <person name="Pohl T."/>
            <person name="Merkel B.J."/>
            <person name="Hornburger P."/>
            <person name="Mueller R.-W."/>
            <person name="Bruemmer F."/>
            <person name="Labrenz M."/>
            <person name="Spormann A.M."/>
            <person name="Op den Camp H."/>
            <person name="Overmann J."/>
            <person name="Amann R."/>
            <person name="Jetten M.S.M."/>
            <person name="Mascher T."/>
            <person name="Medema M.H."/>
            <person name="Devos D.P."/>
            <person name="Kaster A.-K."/>
            <person name="Ovreas L."/>
            <person name="Rohde M."/>
            <person name="Galperin M.Y."/>
            <person name="Jogler C."/>
        </authorList>
    </citation>
    <scope>NUCLEOTIDE SEQUENCE [LARGE SCALE GENOMIC DNA]</scope>
    <source>
        <strain evidence="7 8">TBK1r</strain>
    </source>
</reference>
<name>A0ABX5Y0H6_9BACT</name>
<protein>
    <recommendedName>
        <fullName evidence="9">Planctomycete cytochrome C</fullName>
    </recommendedName>
</protein>
<feature type="domain" description="DUF1585" evidence="2">
    <location>
        <begin position="570"/>
        <end position="640"/>
    </location>
</feature>
<evidence type="ECO:0000313" key="8">
    <source>
        <dbReference type="Proteomes" id="UP000318081"/>
    </source>
</evidence>
<dbReference type="InterPro" id="IPR011429">
    <property type="entry name" value="Cyt_c_Planctomycete-type"/>
</dbReference>
<evidence type="ECO:0000259" key="2">
    <source>
        <dbReference type="Pfam" id="PF07624"/>
    </source>
</evidence>
<evidence type="ECO:0000259" key="5">
    <source>
        <dbReference type="Pfam" id="PF07631"/>
    </source>
</evidence>
<evidence type="ECO:0000259" key="3">
    <source>
        <dbReference type="Pfam" id="PF07626"/>
    </source>
</evidence>
<keyword evidence="8" id="KW-1185">Reference proteome</keyword>
<dbReference type="Pfam" id="PF07624">
    <property type="entry name" value="PSD2"/>
    <property type="match status" value="1"/>
</dbReference>
<sequence length="668" mass="75705">MITTISKKRSSACLFCAAVLLVFVRPVRAETVYETTIRPLIQKYCFSCHGGDDVSGDVDLLKIRTQQQALDQFEVWESATELIRDSVMPPEDQPQPSVAEKETILRWYQNRFVDSVQAHPGHFRPRRLSAHEYRNTLHSVFGFSLDVAIIEAEQTVSEKSLVMKLLPTDPPGASGFKNDTSGNPLTPVVWDQYAYLVDFAIEKLFSVGGHPQLNRLVGSETEGTLSHEQAATLLRRVARAAYRRHISDDVIARSLANLAAASPSERQRVTRQEMKTVLMSPRFFYRGLMMQIPRDRIEPVDAFELAERISYFLWADMPDEELMHLAAVGSLTDRSVLERQIDRMLASPKSRSLAEHLGVEWFSLDEIDQVSNNPPVADALKSQPIDYLHYLFTEGRPVLELIDSDVAFVNAHTAKYYPGDRTQLVAYKKGKGIEVERLPNQKIDLVQSVHRGGFLTIPGVLAMNRGPVLRGTWMLERILGDDLPEPPANVGQVPRNRRGDNLTFRERFEIHRSNTTCAVCHDKIDPLGFALQYYDDSGAHLLLEKPGNKRRKIETAVDVEQIDASGRLPSGETFHDFEELKQILTTSRKEPVIRNVVERFLAYALCRKLEYHDRPTVDRIHAKLLQSDGTFRDLIHEVCTCLPMRQAFVRSDQNRDSRAATGETTTSQ</sequence>
<gene>
    <name evidence="7" type="ORF">TBK1r_63160</name>
</gene>
<dbReference type="EMBL" id="CP036432">
    <property type="protein sequence ID" value="QDV87287.1"/>
    <property type="molecule type" value="Genomic_DNA"/>
</dbReference>
<dbReference type="Pfam" id="PF07631">
    <property type="entry name" value="PSD4"/>
    <property type="match status" value="1"/>
</dbReference>
<dbReference type="InterPro" id="IPR013039">
    <property type="entry name" value="DUF1588"/>
</dbReference>
<keyword evidence="1" id="KW-0732">Signal</keyword>